<evidence type="ECO:0000256" key="3">
    <source>
        <dbReference type="SAM" id="SignalP"/>
    </source>
</evidence>
<dbReference type="eggNOG" id="COG2132">
    <property type="taxonomic scope" value="Bacteria"/>
</dbReference>
<dbReference type="OrthoDB" id="9757546at2"/>
<dbReference type="InterPro" id="IPR033138">
    <property type="entry name" value="Cu_oxidase_CS"/>
</dbReference>
<dbReference type="InterPro" id="IPR008972">
    <property type="entry name" value="Cupredoxin"/>
</dbReference>
<protein>
    <submittedName>
        <fullName evidence="6">Multicopper oxidase type 3</fullName>
    </submittedName>
</protein>
<dbReference type="GO" id="GO:0005886">
    <property type="term" value="C:plasma membrane"/>
    <property type="evidence" value="ECO:0007669"/>
    <property type="project" value="TreeGrafter"/>
</dbReference>
<evidence type="ECO:0000256" key="1">
    <source>
        <dbReference type="ARBA" id="ARBA00022723"/>
    </source>
</evidence>
<dbReference type="Gene3D" id="2.60.40.420">
    <property type="entry name" value="Cupredoxins - blue copper proteins"/>
    <property type="match status" value="2"/>
</dbReference>
<reference evidence="6 7" key="1">
    <citation type="journal article" date="2013" name="PLoS ONE">
        <title>Cultivation and Complete Genome Sequencing of Gloeobacter kilaueensis sp. nov., from a Lava Cave in Kilauea Caldera, Hawai'i.</title>
        <authorList>
            <person name="Saw J.H."/>
            <person name="Schatz M."/>
            <person name="Brown M.V."/>
            <person name="Kunkel D.D."/>
            <person name="Foster J.S."/>
            <person name="Shick H."/>
            <person name="Christensen S."/>
            <person name="Hou S."/>
            <person name="Wan X."/>
            <person name="Donachie S.P."/>
        </authorList>
    </citation>
    <scope>NUCLEOTIDE SEQUENCE [LARGE SCALE GENOMIC DNA]</scope>
    <source>
        <strain evidence="7">JS</strain>
    </source>
</reference>
<dbReference type="InterPro" id="IPR011706">
    <property type="entry name" value="Cu-oxidase_C"/>
</dbReference>
<dbReference type="GO" id="GO:0006826">
    <property type="term" value="P:iron ion transport"/>
    <property type="evidence" value="ECO:0007669"/>
    <property type="project" value="TreeGrafter"/>
</dbReference>
<dbReference type="STRING" id="1183438.GKIL_3378"/>
<dbReference type="PROSITE" id="PS00079">
    <property type="entry name" value="MULTICOPPER_OXIDASE1"/>
    <property type="match status" value="1"/>
</dbReference>
<organism evidence="6 7">
    <name type="scientific">Gloeobacter kilaueensis (strain ATCC BAA-2537 / CCAP 1431/1 / ULC 316 / JS1)</name>
    <dbReference type="NCBI Taxonomy" id="1183438"/>
    <lineage>
        <taxon>Bacteria</taxon>
        <taxon>Bacillati</taxon>
        <taxon>Cyanobacteriota</taxon>
        <taxon>Cyanophyceae</taxon>
        <taxon>Gloeobacterales</taxon>
        <taxon>Gloeobacteraceae</taxon>
        <taxon>Gloeobacter</taxon>
    </lineage>
</organism>
<evidence type="ECO:0000259" key="4">
    <source>
        <dbReference type="Pfam" id="PF07731"/>
    </source>
</evidence>
<dbReference type="PROSITE" id="PS00080">
    <property type="entry name" value="MULTICOPPER_OXIDASE2"/>
    <property type="match status" value="1"/>
</dbReference>
<evidence type="ECO:0000313" key="7">
    <source>
        <dbReference type="Proteomes" id="UP000017396"/>
    </source>
</evidence>
<dbReference type="PANTHER" id="PTHR11709:SF504">
    <property type="entry name" value="PLASTOCYANIN-LIKE DOMAIN-CONTAINING PROTEIN"/>
    <property type="match status" value="1"/>
</dbReference>
<dbReference type="SUPFAM" id="SSF49503">
    <property type="entry name" value="Cupredoxins"/>
    <property type="match status" value="2"/>
</dbReference>
<dbReference type="EMBL" id="CP003587">
    <property type="protein sequence ID" value="AGY59624.1"/>
    <property type="molecule type" value="Genomic_DNA"/>
</dbReference>
<feature type="chain" id="PRO_5004664134" evidence="3">
    <location>
        <begin position="25"/>
        <end position="317"/>
    </location>
</feature>
<gene>
    <name evidence="6" type="ORF">GKIL_3378</name>
</gene>
<dbReference type="InterPro" id="IPR011707">
    <property type="entry name" value="Cu-oxidase-like_N"/>
</dbReference>
<keyword evidence="7" id="KW-1185">Reference proteome</keyword>
<proteinExistence type="predicted"/>
<dbReference type="PANTHER" id="PTHR11709">
    <property type="entry name" value="MULTI-COPPER OXIDASE"/>
    <property type="match status" value="1"/>
</dbReference>
<dbReference type="HOGENOM" id="CLU_876491_0_0_3"/>
<dbReference type="RefSeq" id="WP_023174914.1">
    <property type="nucleotide sequence ID" value="NC_022600.1"/>
</dbReference>
<evidence type="ECO:0000259" key="5">
    <source>
        <dbReference type="Pfam" id="PF07732"/>
    </source>
</evidence>
<dbReference type="InterPro" id="IPR002355">
    <property type="entry name" value="Cu_oxidase_Cu_BS"/>
</dbReference>
<dbReference type="GO" id="GO:0005507">
    <property type="term" value="F:copper ion binding"/>
    <property type="evidence" value="ECO:0007669"/>
    <property type="project" value="InterPro"/>
</dbReference>
<keyword evidence="3" id="KW-0732">Signal</keyword>
<feature type="domain" description="Plastocyanin-like" evidence="4">
    <location>
        <begin position="224"/>
        <end position="316"/>
    </location>
</feature>
<dbReference type="Proteomes" id="UP000017396">
    <property type="component" value="Chromosome"/>
</dbReference>
<evidence type="ECO:0000256" key="2">
    <source>
        <dbReference type="ARBA" id="ARBA00023002"/>
    </source>
</evidence>
<dbReference type="Pfam" id="PF07731">
    <property type="entry name" value="Cu-oxidase_2"/>
    <property type="match status" value="1"/>
</dbReference>
<dbReference type="InterPro" id="IPR045087">
    <property type="entry name" value="Cu-oxidase_fam"/>
</dbReference>
<dbReference type="GO" id="GO:0016491">
    <property type="term" value="F:oxidoreductase activity"/>
    <property type="evidence" value="ECO:0007669"/>
    <property type="project" value="UniProtKB-KW"/>
</dbReference>
<feature type="signal peptide" evidence="3">
    <location>
        <begin position="1"/>
        <end position="24"/>
    </location>
</feature>
<keyword evidence="1" id="KW-0479">Metal-binding</keyword>
<dbReference type="Pfam" id="PF07732">
    <property type="entry name" value="Cu-oxidase_3"/>
    <property type="match status" value="1"/>
</dbReference>
<dbReference type="PATRIC" id="fig|1183438.3.peg.3316"/>
<keyword evidence="2" id="KW-0560">Oxidoreductase</keyword>
<sequence>MFSPRRFIFVVCLGAFLGTGWMVAAAKTVPDRAQVREYWIAVESERWNVASHPDEQSGQRIAPEQATFNALHLRAYSPGFGVALPADPALGLAGPTIEATVGDTVIVHFKNLDNYYRQPHSLHPHGLQYSDAMDGSYMRSHPDKPGTAVPFGETFTYTWKAAADSVGAWAYHDHSVQPERNAALGMYGAIRVYDPKTRRPDREFFVFLTGLEAPTSGLGRDFDLINGLAYAGNTPTLVAKRGELVRFNVLALGTEFHTFHIHGYRWIEDGRSEDTHPIGPASSWSVAIRADNPGMWMYHCHVDQHLQNGMMGMFHVL</sequence>
<accession>U5QPS1</accession>
<name>U5QPS1_GLOK1</name>
<evidence type="ECO:0000313" key="6">
    <source>
        <dbReference type="EMBL" id="AGY59624.1"/>
    </source>
</evidence>
<feature type="domain" description="Plastocyanin-like" evidence="5">
    <location>
        <begin position="93"/>
        <end position="196"/>
    </location>
</feature>
<dbReference type="KEGG" id="glj:GKIL_3378"/>
<dbReference type="AlphaFoldDB" id="U5QPS1"/>